<keyword evidence="2" id="KW-1133">Transmembrane helix</keyword>
<keyword evidence="2" id="KW-0472">Membrane</keyword>
<dbReference type="AlphaFoldDB" id="A0AAX2SHB7"/>
<dbReference type="GeneID" id="93232955"/>
<feature type="transmembrane region" description="Helical" evidence="2">
    <location>
        <begin position="182"/>
        <end position="204"/>
    </location>
</feature>
<comment type="caution">
    <text evidence="3">The sequence shown here is derived from an EMBL/GenBank/DDBJ whole genome shotgun (WGS) entry which is preliminary data.</text>
</comment>
<proteinExistence type="predicted"/>
<accession>A0AAX2SHB7</accession>
<evidence type="ECO:0000256" key="1">
    <source>
        <dbReference type="SAM" id="MobiDB-lite"/>
    </source>
</evidence>
<sequence>MSGQGTPRRAAPWAANSSVPRTGSTDEAPAGSSERAATGPVDGVASVSTHDTSAERTSGVGSDAETVAHGDTAETVAARERPGTASSVLTAVLTGLLVGAVATAMHGNIWYLDGWWLPWGLVFSGALLLSASVWCGTSTERVWAAAVPGLVTYVIAWAGAYLREGSALVVTTWQAPIGVVGILWFVVVFVAVMCSVIVTGRWLVRRRAR</sequence>
<dbReference type="Proteomes" id="UP000298017">
    <property type="component" value="Unassembled WGS sequence"/>
</dbReference>
<feature type="transmembrane region" description="Helical" evidence="2">
    <location>
        <begin position="88"/>
        <end position="110"/>
    </location>
</feature>
<evidence type="ECO:0000313" key="3">
    <source>
        <dbReference type="EMBL" id="TFI03173.1"/>
    </source>
</evidence>
<feature type="region of interest" description="Disordered" evidence="1">
    <location>
        <begin position="1"/>
        <end position="68"/>
    </location>
</feature>
<dbReference type="EMBL" id="SPNK01000001">
    <property type="protein sequence ID" value="TFI03173.1"/>
    <property type="molecule type" value="Genomic_DNA"/>
</dbReference>
<protein>
    <submittedName>
        <fullName evidence="3">Uncharacterized protein</fullName>
    </submittedName>
</protein>
<feature type="compositionally biased region" description="Polar residues" evidence="1">
    <location>
        <begin position="46"/>
        <end position="60"/>
    </location>
</feature>
<name>A0AAX2SHB7_KOCRH</name>
<feature type="compositionally biased region" description="Polar residues" evidence="1">
    <location>
        <begin position="15"/>
        <end position="25"/>
    </location>
</feature>
<gene>
    <name evidence="3" type="ORF">E4P33_01260</name>
</gene>
<evidence type="ECO:0000256" key="2">
    <source>
        <dbReference type="SAM" id="Phobius"/>
    </source>
</evidence>
<keyword evidence="2" id="KW-0812">Transmembrane</keyword>
<reference evidence="3 4" key="1">
    <citation type="submission" date="2019-03" db="EMBL/GenBank/DDBJ databases">
        <title>Genome Sequencing and Assembly of Various Microbes Isolated from Alder Root Nodule.</title>
        <authorList>
            <person name="Swanson E."/>
            <person name="Sevigny J.L."/>
            <person name="Pesce C."/>
            <person name="Davis I."/>
            <person name="Kleiner V."/>
            <person name="Tisa L."/>
        </authorList>
    </citation>
    <scope>NUCLEOTIDE SEQUENCE [LARGE SCALE GENOMIC DNA]</scope>
    <source>
        <strain evidence="3 4">4R-31</strain>
    </source>
</reference>
<organism evidence="3 4">
    <name type="scientific">Kocuria rhizophila</name>
    <dbReference type="NCBI Taxonomy" id="72000"/>
    <lineage>
        <taxon>Bacteria</taxon>
        <taxon>Bacillati</taxon>
        <taxon>Actinomycetota</taxon>
        <taxon>Actinomycetes</taxon>
        <taxon>Micrococcales</taxon>
        <taxon>Micrococcaceae</taxon>
        <taxon>Kocuria</taxon>
    </lineage>
</organism>
<dbReference type="RefSeq" id="WP_019309482.1">
    <property type="nucleotide sequence ID" value="NZ_CP097204.1"/>
</dbReference>
<feature type="transmembrane region" description="Helical" evidence="2">
    <location>
        <begin position="116"/>
        <end position="135"/>
    </location>
</feature>
<feature type="transmembrane region" description="Helical" evidence="2">
    <location>
        <begin position="142"/>
        <end position="162"/>
    </location>
</feature>
<evidence type="ECO:0000313" key="4">
    <source>
        <dbReference type="Proteomes" id="UP000298017"/>
    </source>
</evidence>
<keyword evidence="4" id="KW-1185">Reference proteome</keyword>